<reference evidence="1 2" key="1">
    <citation type="submission" date="2023-07" db="EMBL/GenBank/DDBJ databases">
        <title>Sequencing the genomes of 1000 actinobacteria strains.</title>
        <authorList>
            <person name="Klenk H.-P."/>
        </authorList>
    </citation>
    <scope>NUCLEOTIDE SEQUENCE [LARGE SCALE GENOMIC DNA]</scope>
    <source>
        <strain evidence="1 2">DSM 44711</strain>
    </source>
</reference>
<evidence type="ECO:0000313" key="2">
    <source>
        <dbReference type="Proteomes" id="UP001183629"/>
    </source>
</evidence>
<dbReference type="InterPro" id="IPR011989">
    <property type="entry name" value="ARM-like"/>
</dbReference>
<organism evidence="1 2">
    <name type="scientific">Catenuloplanes niger</name>
    <dbReference type="NCBI Taxonomy" id="587534"/>
    <lineage>
        <taxon>Bacteria</taxon>
        <taxon>Bacillati</taxon>
        <taxon>Actinomycetota</taxon>
        <taxon>Actinomycetes</taxon>
        <taxon>Micromonosporales</taxon>
        <taxon>Micromonosporaceae</taxon>
        <taxon>Catenuloplanes</taxon>
    </lineage>
</organism>
<dbReference type="Pfam" id="PF13646">
    <property type="entry name" value="HEAT_2"/>
    <property type="match status" value="1"/>
</dbReference>
<gene>
    <name evidence="1" type="ORF">J2S44_003956</name>
</gene>
<dbReference type="InterPro" id="IPR004155">
    <property type="entry name" value="PBS_lyase_HEAT"/>
</dbReference>
<evidence type="ECO:0000313" key="1">
    <source>
        <dbReference type="EMBL" id="MDR7323706.1"/>
    </source>
</evidence>
<sequence>MLDGLDRIDWAAMKHAYGSAADVPAMLLAMRSPDAAERSGAFDSFYGSVHHQGDVYRSTTAALPFLFALATDPGTPDRAAVVTLLTSIAGEVADIPCDDDVEPDHDYAVHDYRGAGVVLRDRGETFVALAADPDPCVRVAAIPAIGLIHSDGVRAATVLRRRLPAESDLVIRLAIVRSMGEIALRHPACAADVIAWLDALAADPGADAGTRLAAVVHRARSAPDRIGDDAVPAAIRLLRALTPTWPWRGSPPPRPPEPGAPPEVTAVFDELDRANRVFAPTTGLLHTFHRTLAGRVADRAALLAEQLRSADPGTRLDALRMSRDLVGDWRGDHTALITRVAGHLDEANHEVAAEAAVTLQHCAPLSAPVADALAAVVSAAGPGAWSAPDPQARRAHQEAVQALALLGDARAVPSLLAALDGDVDSWRAVRVAGRLPGAAGRLVPRLLARLRRIDPADPRASRPGSALVSALSALGDPAAVPAIAGFLSATGSAEDSSSVRAALSALRAFGPAAAPALDAVRTVAATRDRYLGQEALAALWAIGRDRHELLPLLLDALADDAAYAVRTVGEALGEIGPPAAAALPRLRELLNHDYDWVRLHSADAIRGIAGEPEAPAVVDTLLAAWARNGFAGPFVVACLSRMGRAAAPALPHLRAQLAMPQRYVTFSSNSVAPDEELQLALRALVTRLG</sequence>
<dbReference type="SUPFAM" id="SSF48371">
    <property type="entry name" value="ARM repeat"/>
    <property type="match status" value="1"/>
</dbReference>
<dbReference type="EMBL" id="JAVDYC010000001">
    <property type="protein sequence ID" value="MDR7323706.1"/>
    <property type="molecule type" value="Genomic_DNA"/>
</dbReference>
<dbReference type="RefSeq" id="WP_310416035.1">
    <property type="nucleotide sequence ID" value="NZ_JAVDYC010000001.1"/>
</dbReference>
<name>A0AAE3ZRQ9_9ACTN</name>
<dbReference type="InterPro" id="IPR016024">
    <property type="entry name" value="ARM-type_fold"/>
</dbReference>
<dbReference type="Proteomes" id="UP001183629">
    <property type="component" value="Unassembled WGS sequence"/>
</dbReference>
<keyword evidence="2" id="KW-1185">Reference proteome</keyword>
<comment type="caution">
    <text evidence="1">The sequence shown here is derived from an EMBL/GenBank/DDBJ whole genome shotgun (WGS) entry which is preliminary data.</text>
</comment>
<accession>A0AAE3ZRQ9</accession>
<proteinExistence type="predicted"/>
<protein>
    <submittedName>
        <fullName evidence="1">HEAT repeat protein</fullName>
    </submittedName>
</protein>
<dbReference type="SMART" id="SM00567">
    <property type="entry name" value="EZ_HEAT"/>
    <property type="match status" value="5"/>
</dbReference>
<dbReference type="AlphaFoldDB" id="A0AAE3ZRQ9"/>
<dbReference type="Gene3D" id="1.25.10.10">
    <property type="entry name" value="Leucine-rich Repeat Variant"/>
    <property type="match status" value="3"/>
</dbReference>